<reference evidence="2 3" key="1">
    <citation type="submission" date="2016-04" db="EMBL/GenBank/DDBJ databases">
        <title>Draft genome of Fonsecaea erecta CBS 125763.</title>
        <authorList>
            <person name="Weiss V.A."/>
            <person name="Vicente V.A."/>
            <person name="Raittz R.T."/>
            <person name="Moreno L.F."/>
            <person name="De Souza E.M."/>
            <person name="Pedrosa F.O."/>
            <person name="Steffens M.B."/>
            <person name="Faoro H."/>
            <person name="Tadra-Sfeir M.Z."/>
            <person name="Najafzadeh M.J."/>
            <person name="Felipe M.S."/>
            <person name="Teixeira M."/>
            <person name="Sun J."/>
            <person name="Xi L."/>
            <person name="Gomes R."/>
            <person name="De Azevedo C.M."/>
            <person name="Salgado C.G."/>
            <person name="Da Silva M.B."/>
            <person name="Nascimento M.F."/>
            <person name="Queiroz-Telles F."/>
            <person name="Attili D.S."/>
            <person name="Gorbushina A."/>
        </authorList>
    </citation>
    <scope>NUCLEOTIDE SEQUENCE [LARGE SCALE GENOMIC DNA]</scope>
    <source>
        <strain evidence="2 3">CBS 125763</strain>
    </source>
</reference>
<dbReference type="EMBL" id="LVYI01000001">
    <property type="protein sequence ID" value="OAP64528.1"/>
    <property type="molecule type" value="Genomic_DNA"/>
</dbReference>
<protein>
    <submittedName>
        <fullName evidence="2">Uncharacterized protein</fullName>
    </submittedName>
</protein>
<evidence type="ECO:0000256" key="1">
    <source>
        <dbReference type="SAM" id="MobiDB-lite"/>
    </source>
</evidence>
<feature type="compositionally biased region" description="Low complexity" evidence="1">
    <location>
        <begin position="60"/>
        <end position="79"/>
    </location>
</feature>
<feature type="region of interest" description="Disordered" evidence="1">
    <location>
        <begin position="59"/>
        <end position="87"/>
    </location>
</feature>
<comment type="caution">
    <text evidence="2">The sequence shown here is derived from an EMBL/GenBank/DDBJ whole genome shotgun (WGS) entry which is preliminary data.</text>
</comment>
<evidence type="ECO:0000313" key="2">
    <source>
        <dbReference type="EMBL" id="OAP64528.1"/>
    </source>
</evidence>
<name>A0A178ZXG9_9EURO</name>
<evidence type="ECO:0000313" key="3">
    <source>
        <dbReference type="Proteomes" id="UP000078343"/>
    </source>
</evidence>
<dbReference type="GeneID" id="30004670"/>
<proteinExistence type="predicted"/>
<dbReference type="OrthoDB" id="4160180at2759"/>
<keyword evidence="3" id="KW-1185">Reference proteome</keyword>
<dbReference type="Proteomes" id="UP000078343">
    <property type="component" value="Unassembled WGS sequence"/>
</dbReference>
<feature type="region of interest" description="Disordered" evidence="1">
    <location>
        <begin position="1"/>
        <end position="32"/>
    </location>
</feature>
<feature type="compositionally biased region" description="Low complexity" evidence="1">
    <location>
        <begin position="11"/>
        <end position="25"/>
    </location>
</feature>
<accession>A0A178ZXG9</accession>
<sequence length="147" mass="15893">MSTSKRPSVFSRLSSSGASIRSSSSTQPSLFKGFHDTTVCARYAKDGKGYDFHSTYPYGTSASRSSSSSSSSTHSTSESDVAVESSRSLTLRYAKDSKGHDFASSYAYSPPTASSTTLVDSDAVHADRYSDHNKNMRYAWHQGRQGS</sequence>
<gene>
    <name evidence="2" type="ORF">AYL99_00500</name>
</gene>
<dbReference type="AlphaFoldDB" id="A0A178ZXG9"/>
<dbReference type="RefSeq" id="XP_018697895.1">
    <property type="nucleotide sequence ID" value="XM_018832016.1"/>
</dbReference>
<organism evidence="2 3">
    <name type="scientific">Fonsecaea erecta</name>
    <dbReference type="NCBI Taxonomy" id="1367422"/>
    <lineage>
        <taxon>Eukaryota</taxon>
        <taxon>Fungi</taxon>
        <taxon>Dikarya</taxon>
        <taxon>Ascomycota</taxon>
        <taxon>Pezizomycotina</taxon>
        <taxon>Eurotiomycetes</taxon>
        <taxon>Chaetothyriomycetidae</taxon>
        <taxon>Chaetothyriales</taxon>
        <taxon>Herpotrichiellaceae</taxon>
        <taxon>Fonsecaea</taxon>
    </lineage>
</organism>